<dbReference type="InterPro" id="IPR050639">
    <property type="entry name" value="SSR_resolvase"/>
</dbReference>
<keyword evidence="3" id="KW-0233">DNA recombination</keyword>
<dbReference type="InterPro" id="IPR011109">
    <property type="entry name" value="DNA_bind_recombinase_dom"/>
</dbReference>
<proteinExistence type="predicted"/>
<dbReference type="PROSITE" id="PS00397">
    <property type="entry name" value="RECOMBINASES_1"/>
    <property type="match status" value="1"/>
</dbReference>
<sequence length="469" mass="54272">MEKQKAALYIRVSTQYQISGDSLNTQLETLTKYAELILKIQDITIFEDAGFSGKNTSRPAYQKMMKALRQGEYTHLLVWKIDRISRNLLDFADLYQELKRLRISFISFNEQFDTSTAIGEAMLKIILVFAELERNMTAERVRANMIARAQKGIWNGGKIPLGYYRNEEENNFQIDHSEIQTVKMIFNLYEEYHSCLIVSRFLNQKGIKTKGEKSWSPTTIYSVLTNPFYLGTLRYNRSSASTGRNCEDDWVIISDHHEAAIQPLQFERCQKLLQKQNFKSDTRTCLKKHIHIFSGLLYCDYCGEMMTAQPGNLLKKTGHQTSRFACRNRRNASCPNPFTSDTTIGPPIFSILIETARLYLSDVQLYLLQDFSDVLNSRVSPSAQIAADSLKGLWEDYCSYKKCGNSTIHKPLKALYTLWSEFESPQSSLYTSYICLLKNADRWRVKKLIESIIEKVHVRNGRIRKIDFK</sequence>
<keyword evidence="1" id="KW-0229">DNA integration</keyword>
<gene>
    <name evidence="8" type="primary">hin_1</name>
    <name evidence="8" type="ORF">PMF13cell1_03638</name>
</gene>
<dbReference type="PROSITE" id="PS51737">
    <property type="entry name" value="RECOMBINASE_DNA_BIND"/>
    <property type="match status" value="1"/>
</dbReference>
<dbReference type="PROSITE" id="PS51736">
    <property type="entry name" value="RECOMBINASES_3"/>
    <property type="match status" value="1"/>
</dbReference>
<dbReference type="Pfam" id="PF13408">
    <property type="entry name" value="Zn_ribbon_recom"/>
    <property type="match status" value="1"/>
</dbReference>
<evidence type="ECO:0000259" key="7">
    <source>
        <dbReference type="PROSITE" id="PS51737"/>
    </source>
</evidence>
<reference evidence="8 9" key="1">
    <citation type="submission" date="2019-01" db="EMBL/GenBank/DDBJ databases">
        <title>PMF-metabolizing Aryl O-demethylase.</title>
        <authorList>
            <person name="Kim M."/>
        </authorList>
    </citation>
    <scope>NUCLEOTIDE SEQUENCE [LARGE SCALE GENOMIC DNA]</scope>
    <source>
        <strain evidence="8 9">PMF1</strain>
    </source>
</reference>
<dbReference type="RefSeq" id="WP_130181625.1">
    <property type="nucleotide sequence ID" value="NZ_CP035945.1"/>
</dbReference>
<evidence type="ECO:0000313" key="9">
    <source>
        <dbReference type="Proteomes" id="UP000289794"/>
    </source>
</evidence>
<dbReference type="GO" id="GO:0003677">
    <property type="term" value="F:DNA binding"/>
    <property type="evidence" value="ECO:0007669"/>
    <property type="project" value="UniProtKB-KW"/>
</dbReference>
<dbReference type="Gene3D" id="3.40.50.1390">
    <property type="entry name" value="Resolvase, N-terminal catalytic domain"/>
    <property type="match status" value="1"/>
</dbReference>
<dbReference type="EMBL" id="CP035945">
    <property type="protein sequence ID" value="QBE98074.1"/>
    <property type="molecule type" value="Genomic_DNA"/>
</dbReference>
<dbReference type="SMART" id="SM00857">
    <property type="entry name" value="Resolvase"/>
    <property type="match status" value="1"/>
</dbReference>
<dbReference type="Pfam" id="PF07508">
    <property type="entry name" value="Recombinase"/>
    <property type="match status" value="1"/>
</dbReference>
<dbReference type="KEGG" id="bpro:PMF13cell1_03638"/>
<dbReference type="InterPro" id="IPR006119">
    <property type="entry name" value="Resolv_N"/>
</dbReference>
<evidence type="ECO:0000256" key="3">
    <source>
        <dbReference type="ARBA" id="ARBA00023172"/>
    </source>
</evidence>
<dbReference type="Pfam" id="PF00239">
    <property type="entry name" value="Resolvase"/>
    <property type="match status" value="1"/>
</dbReference>
<accession>A0A4P6LZD1</accession>
<dbReference type="AlphaFoldDB" id="A0A4P6LZD1"/>
<dbReference type="CDD" id="cd03768">
    <property type="entry name" value="SR_ResInv"/>
    <property type="match status" value="1"/>
</dbReference>
<dbReference type="GO" id="GO:0000150">
    <property type="term" value="F:DNA strand exchange activity"/>
    <property type="evidence" value="ECO:0007669"/>
    <property type="project" value="InterPro"/>
</dbReference>
<dbReference type="InterPro" id="IPR025827">
    <property type="entry name" value="Zn_ribbon_recom_dom"/>
</dbReference>
<dbReference type="Gene3D" id="3.90.1750.20">
    <property type="entry name" value="Putative Large Serine Recombinase, Chain B, Domain 2"/>
    <property type="match status" value="1"/>
</dbReference>
<feature type="active site" description="O-(5'-phospho-DNA)-serine intermediate" evidence="4 5">
    <location>
        <position position="13"/>
    </location>
</feature>
<dbReference type="Proteomes" id="UP000289794">
    <property type="component" value="Chromosome"/>
</dbReference>
<keyword evidence="2" id="KW-0238">DNA-binding</keyword>
<dbReference type="GO" id="GO:0015074">
    <property type="term" value="P:DNA integration"/>
    <property type="evidence" value="ECO:0007669"/>
    <property type="project" value="UniProtKB-KW"/>
</dbReference>
<evidence type="ECO:0000256" key="4">
    <source>
        <dbReference type="PIRSR" id="PIRSR606118-50"/>
    </source>
</evidence>
<dbReference type="InterPro" id="IPR006118">
    <property type="entry name" value="Recombinase_CS"/>
</dbReference>
<evidence type="ECO:0000259" key="6">
    <source>
        <dbReference type="PROSITE" id="PS51736"/>
    </source>
</evidence>
<evidence type="ECO:0000256" key="5">
    <source>
        <dbReference type="PROSITE-ProRule" id="PRU10137"/>
    </source>
</evidence>
<evidence type="ECO:0000256" key="1">
    <source>
        <dbReference type="ARBA" id="ARBA00022908"/>
    </source>
</evidence>
<protein>
    <submittedName>
        <fullName evidence="8">DNA-invertase hin</fullName>
    </submittedName>
</protein>
<organism evidence="8 9">
    <name type="scientific">Blautia producta</name>
    <dbReference type="NCBI Taxonomy" id="33035"/>
    <lineage>
        <taxon>Bacteria</taxon>
        <taxon>Bacillati</taxon>
        <taxon>Bacillota</taxon>
        <taxon>Clostridia</taxon>
        <taxon>Lachnospirales</taxon>
        <taxon>Lachnospiraceae</taxon>
        <taxon>Blautia</taxon>
    </lineage>
</organism>
<evidence type="ECO:0000313" key="8">
    <source>
        <dbReference type="EMBL" id="QBE98074.1"/>
    </source>
</evidence>
<name>A0A4P6LZD1_9FIRM</name>
<feature type="domain" description="Resolvase/invertase-type recombinase catalytic" evidence="6">
    <location>
        <begin position="5"/>
        <end position="152"/>
    </location>
</feature>
<dbReference type="InterPro" id="IPR038109">
    <property type="entry name" value="DNA_bind_recomb_sf"/>
</dbReference>
<dbReference type="PANTHER" id="PTHR30461:SF23">
    <property type="entry name" value="DNA RECOMBINASE-RELATED"/>
    <property type="match status" value="1"/>
</dbReference>
<dbReference type="InterPro" id="IPR036162">
    <property type="entry name" value="Resolvase-like_N_sf"/>
</dbReference>
<evidence type="ECO:0000256" key="2">
    <source>
        <dbReference type="ARBA" id="ARBA00023125"/>
    </source>
</evidence>
<dbReference type="SUPFAM" id="SSF53041">
    <property type="entry name" value="Resolvase-like"/>
    <property type="match status" value="1"/>
</dbReference>
<dbReference type="PANTHER" id="PTHR30461">
    <property type="entry name" value="DNA-INVERTASE FROM LAMBDOID PROPHAGE"/>
    <property type="match status" value="1"/>
</dbReference>
<feature type="domain" description="Recombinase" evidence="7">
    <location>
        <begin position="160"/>
        <end position="279"/>
    </location>
</feature>